<sequence>MPHWLAFKHLLQYLKSSSSLSIVFGGHSLDLITYTDADYAYFKDTQRLVTGYMTMIGISFINWKGKKQENVSNSSCEAEYKAQFEGMKDLISTVVLLKDRNVLSAYPLELKGDNQGAIALAHNPQVHEKTKHFDTVLHCNQKMIQLRNIDITYIPTGEIPADRLTKSLPQPEHEKFMNKLCLMVQ</sequence>
<keyword evidence="2" id="KW-1185">Reference proteome</keyword>
<evidence type="ECO:0000313" key="2">
    <source>
        <dbReference type="Proteomes" id="UP000765509"/>
    </source>
</evidence>
<dbReference type="AlphaFoldDB" id="A0A9Q3GXQ9"/>
<proteinExistence type="predicted"/>
<accession>A0A9Q3GXQ9</accession>
<dbReference type="PANTHER" id="PTHR11439">
    <property type="entry name" value="GAG-POL-RELATED RETROTRANSPOSON"/>
    <property type="match status" value="1"/>
</dbReference>
<name>A0A9Q3GXQ9_9BASI</name>
<dbReference type="EMBL" id="AVOT02007392">
    <property type="protein sequence ID" value="MBW0483806.1"/>
    <property type="molecule type" value="Genomic_DNA"/>
</dbReference>
<evidence type="ECO:0000313" key="1">
    <source>
        <dbReference type="EMBL" id="MBW0483806.1"/>
    </source>
</evidence>
<dbReference type="PANTHER" id="PTHR11439:SF467">
    <property type="entry name" value="INTEGRASE CATALYTIC DOMAIN-CONTAINING PROTEIN"/>
    <property type="match status" value="1"/>
</dbReference>
<dbReference type="Proteomes" id="UP000765509">
    <property type="component" value="Unassembled WGS sequence"/>
</dbReference>
<reference evidence="1" key="1">
    <citation type="submission" date="2021-03" db="EMBL/GenBank/DDBJ databases">
        <title>Draft genome sequence of rust myrtle Austropuccinia psidii MF-1, a brazilian biotype.</title>
        <authorList>
            <person name="Quecine M.C."/>
            <person name="Pachon D.M.R."/>
            <person name="Bonatelli M.L."/>
            <person name="Correr F.H."/>
            <person name="Franceschini L.M."/>
            <person name="Leite T.F."/>
            <person name="Margarido G.R.A."/>
            <person name="Almeida C.A."/>
            <person name="Ferrarezi J.A."/>
            <person name="Labate C.A."/>
        </authorList>
    </citation>
    <scope>NUCLEOTIDE SEQUENCE</scope>
    <source>
        <strain evidence="1">MF-1</strain>
    </source>
</reference>
<dbReference type="OrthoDB" id="3344688at2759"/>
<evidence type="ECO:0008006" key="3">
    <source>
        <dbReference type="Google" id="ProtNLM"/>
    </source>
</evidence>
<protein>
    <recommendedName>
        <fullName evidence="3">Copia protein</fullName>
    </recommendedName>
</protein>
<dbReference type="CDD" id="cd09272">
    <property type="entry name" value="RNase_HI_RT_Ty1"/>
    <property type="match status" value="1"/>
</dbReference>
<organism evidence="1 2">
    <name type="scientific">Austropuccinia psidii MF-1</name>
    <dbReference type="NCBI Taxonomy" id="1389203"/>
    <lineage>
        <taxon>Eukaryota</taxon>
        <taxon>Fungi</taxon>
        <taxon>Dikarya</taxon>
        <taxon>Basidiomycota</taxon>
        <taxon>Pucciniomycotina</taxon>
        <taxon>Pucciniomycetes</taxon>
        <taxon>Pucciniales</taxon>
        <taxon>Sphaerophragmiaceae</taxon>
        <taxon>Austropuccinia</taxon>
    </lineage>
</organism>
<gene>
    <name evidence="1" type="ORF">O181_023521</name>
</gene>
<comment type="caution">
    <text evidence="1">The sequence shown here is derived from an EMBL/GenBank/DDBJ whole genome shotgun (WGS) entry which is preliminary data.</text>
</comment>